<dbReference type="Proteomes" id="UP000031668">
    <property type="component" value="Unassembled WGS sequence"/>
</dbReference>
<reference evidence="1 2" key="1">
    <citation type="journal article" date="2014" name="Genome Biol. Evol.">
        <title>The genome of the myxosporean Thelohanellus kitauei shows adaptations to nutrient acquisition within its fish host.</title>
        <authorList>
            <person name="Yang Y."/>
            <person name="Xiong J."/>
            <person name="Zhou Z."/>
            <person name="Huo F."/>
            <person name="Miao W."/>
            <person name="Ran C."/>
            <person name="Liu Y."/>
            <person name="Zhang J."/>
            <person name="Feng J."/>
            <person name="Wang M."/>
            <person name="Wang M."/>
            <person name="Wang L."/>
            <person name="Yao B."/>
        </authorList>
    </citation>
    <scope>NUCLEOTIDE SEQUENCE [LARGE SCALE GENOMIC DNA]</scope>
    <source>
        <strain evidence="1">Wuqing</strain>
    </source>
</reference>
<dbReference type="EMBL" id="JWZT01003271">
    <property type="protein sequence ID" value="KII67215.1"/>
    <property type="molecule type" value="Genomic_DNA"/>
</dbReference>
<protein>
    <submittedName>
        <fullName evidence="1">Uncharacterized protein</fullName>
    </submittedName>
</protein>
<name>A0A0C2MSM1_THEKT</name>
<dbReference type="AlphaFoldDB" id="A0A0C2MSM1"/>
<accession>A0A0C2MSM1</accession>
<gene>
    <name evidence="1" type="ORF">RF11_03426</name>
</gene>
<evidence type="ECO:0000313" key="2">
    <source>
        <dbReference type="Proteomes" id="UP000031668"/>
    </source>
</evidence>
<evidence type="ECO:0000313" key="1">
    <source>
        <dbReference type="EMBL" id="KII67215.1"/>
    </source>
</evidence>
<proteinExistence type="predicted"/>
<keyword evidence="2" id="KW-1185">Reference proteome</keyword>
<sequence length="592" mass="69242">MCDPYECQIAKEHVEKCMHTVLYDRNISFRIIKLYSVYFMKLGPIIMELIYKLCFGKTFLCELLSEILFKTTTLAQVFMGNEHLLWKELRQEMFIRILLVAKYSTNGKICAATLFLHNVRSLYDHLIEDHCEKRYGFFRLIEQILHCPPVVVYLVENGFLIKTLIIFSNSLKSMDIKSGVDLVQMFLKAKASRQDLFQVLEKTALLCSCLQISLKNIQASALFISKCTEAGKYLVQFCADFDDMQPCKKMSIEVSNLEDSDFLFIFYGRFILILSQLVKWIVLFDECAATTLKTFLEKFACNIKNTSDGIPCEFIYQKMVTSCNVETDKFSLFNLSHRVFLDILMGCCVKGTLSTELTALVFDDDKMLMWVSRPAITAMSSVMNNILPSMSERGNNMSHHIFVYQKSYLRYFFSTDLRAIQMLILHLDPELFFKYIWFNIVPSLQKRVDILKPLSLILRSRDPDICLDLRRGFILIYNALIECYFGSFSQNRDYHLLARQIIHSLASGHETVIDIQKHMCICHNMFEGTSTFIYMKNFLEKVIEKVSFRRNLPNTDKLSLKPEYLNSVNMFHLMYSRSDVYFVPLMFTYWRF</sequence>
<comment type="caution">
    <text evidence="1">The sequence shown here is derived from an EMBL/GenBank/DDBJ whole genome shotgun (WGS) entry which is preliminary data.</text>
</comment>
<dbReference type="OrthoDB" id="26387at2759"/>
<organism evidence="1 2">
    <name type="scientific">Thelohanellus kitauei</name>
    <name type="common">Myxosporean</name>
    <dbReference type="NCBI Taxonomy" id="669202"/>
    <lineage>
        <taxon>Eukaryota</taxon>
        <taxon>Metazoa</taxon>
        <taxon>Cnidaria</taxon>
        <taxon>Myxozoa</taxon>
        <taxon>Myxosporea</taxon>
        <taxon>Bivalvulida</taxon>
        <taxon>Platysporina</taxon>
        <taxon>Myxobolidae</taxon>
        <taxon>Thelohanellus</taxon>
    </lineage>
</organism>